<comment type="similarity">
    <text evidence="3 17">Belongs to the galactose-1-phosphate uridylyltransferase type 1 family.</text>
</comment>
<feature type="binding site" description="in other chain" evidence="14">
    <location>
        <position position="153"/>
    </location>
    <ligand>
        <name>UDP-alpha-D-glucose</name>
        <dbReference type="ChEBI" id="CHEBI:58885"/>
        <note>ligand shared between dimeric partners</note>
    </ligand>
</feature>
<feature type="binding site" description="in other chain" evidence="14">
    <location>
        <position position="59"/>
    </location>
    <ligand>
        <name>UDP-alpha-D-glucose</name>
        <dbReference type="ChEBI" id="CHEBI:58885"/>
        <note>ligand shared between dimeric partners</note>
    </ligand>
</feature>
<keyword evidence="9 15" id="KW-0862">Zinc</keyword>
<feature type="binding site" evidence="16">
    <location>
        <position position="281"/>
    </location>
    <ligand>
        <name>Fe cation</name>
        <dbReference type="ChEBI" id="CHEBI:24875"/>
    </ligand>
</feature>
<comment type="cofactor">
    <cofactor evidence="16">
        <name>Fe cation</name>
        <dbReference type="ChEBI" id="CHEBI:24875"/>
    </cofactor>
    <text evidence="16">Binds 1 Fe cation per subunit.</text>
</comment>
<feature type="binding site" evidence="15">
    <location>
        <position position="53"/>
    </location>
    <ligand>
        <name>Zn(2+)</name>
        <dbReference type="ChEBI" id="CHEBI:29105"/>
    </ligand>
</feature>
<evidence type="ECO:0000256" key="10">
    <source>
        <dbReference type="ARBA" id="ARBA00023144"/>
    </source>
</evidence>
<feature type="binding site" evidence="14">
    <location>
        <begin position="311"/>
        <end position="312"/>
    </location>
    <ligand>
        <name>UDP-alpha-D-glucose</name>
        <dbReference type="ChEBI" id="CHEBI:58885"/>
        <note>ligand shared between dimeric partners</note>
    </ligand>
</feature>
<evidence type="ECO:0000256" key="5">
    <source>
        <dbReference type="ARBA" id="ARBA00016340"/>
    </source>
</evidence>
<dbReference type="AlphaFoldDB" id="A0A1Y1RXM5"/>
<keyword evidence="16" id="KW-0408">Iron</keyword>
<dbReference type="GO" id="GO:0008108">
    <property type="term" value="F:UDP-glucose:hexose-1-phosphate uridylyltransferase activity"/>
    <property type="evidence" value="ECO:0007669"/>
    <property type="project" value="UniProtKB-UniRule"/>
</dbReference>
<evidence type="ECO:0000313" key="20">
    <source>
        <dbReference type="EMBL" id="ORC35055.1"/>
    </source>
</evidence>
<comment type="cofactor">
    <cofactor evidence="15">
        <name>Zn(2+)</name>
        <dbReference type="ChEBI" id="CHEBI:29105"/>
    </cofactor>
    <text evidence="15">Binds 1 zinc ion per subunit.</text>
</comment>
<organism evidence="20 21">
    <name type="scientific">Marispirochaeta aestuarii</name>
    <dbReference type="NCBI Taxonomy" id="1963862"/>
    <lineage>
        <taxon>Bacteria</taxon>
        <taxon>Pseudomonadati</taxon>
        <taxon>Spirochaetota</taxon>
        <taxon>Spirochaetia</taxon>
        <taxon>Spirochaetales</taxon>
        <taxon>Spirochaetaceae</taxon>
        <taxon>Marispirochaeta</taxon>
    </lineage>
</organism>
<dbReference type="SUPFAM" id="SSF54197">
    <property type="entry name" value="HIT-like"/>
    <property type="match status" value="2"/>
</dbReference>
<dbReference type="FunFam" id="3.30.428.10:FF:000002">
    <property type="entry name" value="Galactose-1-phosphate uridylyltransferase"/>
    <property type="match status" value="1"/>
</dbReference>
<proteinExistence type="inferred from homology"/>
<dbReference type="Pfam" id="PF02744">
    <property type="entry name" value="GalP_UDP_tr_C"/>
    <property type="match status" value="1"/>
</dbReference>
<comment type="catalytic activity">
    <reaction evidence="1 17">
        <text>alpha-D-galactose 1-phosphate + UDP-alpha-D-glucose = alpha-D-glucose 1-phosphate + UDP-alpha-D-galactose</text>
        <dbReference type="Rhea" id="RHEA:13989"/>
        <dbReference type="ChEBI" id="CHEBI:58336"/>
        <dbReference type="ChEBI" id="CHEBI:58601"/>
        <dbReference type="ChEBI" id="CHEBI:58885"/>
        <dbReference type="ChEBI" id="CHEBI:66914"/>
        <dbReference type="EC" id="2.7.7.12"/>
    </reaction>
</comment>
<feature type="binding site" evidence="15">
    <location>
        <position position="113"/>
    </location>
    <ligand>
        <name>Zn(2+)</name>
        <dbReference type="ChEBI" id="CHEBI:29105"/>
    </ligand>
</feature>
<evidence type="ECO:0000256" key="2">
    <source>
        <dbReference type="ARBA" id="ARBA00004947"/>
    </source>
</evidence>
<feature type="binding site" description="in other chain" evidence="14">
    <location>
        <position position="323"/>
    </location>
    <ligand>
        <name>UDP-alpha-D-glucose</name>
        <dbReference type="ChEBI" id="CHEBI:58885"/>
        <note>ligand shared between dimeric partners</note>
    </ligand>
</feature>
<feature type="binding site" description="in other chain" evidence="14">
    <location>
        <begin position="159"/>
        <end position="161"/>
    </location>
    <ligand>
        <name>UDP-alpha-D-glucose</name>
        <dbReference type="ChEBI" id="CHEBI:58885"/>
        <note>ligand shared between dimeric partners</note>
    </ligand>
</feature>
<evidence type="ECO:0000256" key="9">
    <source>
        <dbReference type="ARBA" id="ARBA00022833"/>
    </source>
</evidence>
<dbReference type="PANTHER" id="PTHR11943">
    <property type="entry name" value="GALACTOSE-1-PHOSPHATE URIDYLYLTRANSFERASE"/>
    <property type="match status" value="1"/>
</dbReference>
<evidence type="ECO:0000256" key="14">
    <source>
        <dbReference type="PIRSR" id="PIRSR000808-2"/>
    </source>
</evidence>
<feature type="binding site" evidence="15">
    <location>
        <position position="164"/>
    </location>
    <ligand>
        <name>Zn(2+)</name>
        <dbReference type="ChEBI" id="CHEBI:29105"/>
    </ligand>
</feature>
<sequence length="348" mass="40499">MSSIHRSPHRRFNPLSGEWLLVSPQRTQRPWQGQKEAEKSGIQASYDPDCYLCPGNTRAGGIRNPRYTETYSFINDFSALLPETGEEKAVEQELFQAVPERGICRVICFSPRHDLTVARMDHGEIRNIVDLWVREYRDLSRVDYISYVQIFENRGEIMGCSNPHPHGQIWSSEHIPELPSKETERQEEYFRMHRSPMLLDYLETELKEQERIVCTNRDFAVLVPYWATWPYETMILPRRQVTSIDELSGPERDNLADAVGRLTVKYDNLFKTSFPYSMGIHGAPCDTGSYPGWQMHLHYFPPLLRSATIRKFMVGYELLATPQRDITPEQAAAILRELPETHYLEERS</sequence>
<feature type="binding site" evidence="16">
    <location>
        <position position="296"/>
    </location>
    <ligand>
        <name>Fe cation</name>
        <dbReference type="ChEBI" id="CHEBI:24875"/>
    </ligand>
</feature>
<evidence type="ECO:0000259" key="19">
    <source>
        <dbReference type="Pfam" id="PF02744"/>
    </source>
</evidence>
<evidence type="ECO:0000313" key="21">
    <source>
        <dbReference type="Proteomes" id="UP000192343"/>
    </source>
</evidence>
<keyword evidence="8 15" id="KW-0479">Metal-binding</keyword>
<dbReference type="PANTHER" id="PTHR11943:SF1">
    <property type="entry name" value="GALACTOSE-1-PHOSPHATE URIDYLYLTRANSFERASE"/>
    <property type="match status" value="1"/>
</dbReference>
<protein>
    <recommendedName>
        <fullName evidence="5 12">Galactose-1-phosphate uridylyltransferase</fullName>
        <ecNumber evidence="4 12">2.7.7.12</ecNumber>
    </recommendedName>
</protein>
<dbReference type="InterPro" id="IPR001937">
    <property type="entry name" value="GalP_UDPtransf1"/>
</dbReference>
<comment type="pathway">
    <text evidence="2 17">Carbohydrate metabolism; galactose metabolism.</text>
</comment>
<dbReference type="InterPro" id="IPR005850">
    <property type="entry name" value="GalP_Utransf_C"/>
</dbReference>
<feature type="binding site" description="in other chain" evidence="14">
    <location>
        <position position="168"/>
    </location>
    <ligand>
        <name>UDP-alpha-D-glucose</name>
        <dbReference type="ChEBI" id="CHEBI:58885"/>
        <note>ligand shared between dimeric partners</note>
    </ligand>
</feature>
<dbReference type="Proteomes" id="UP000192343">
    <property type="component" value="Unassembled WGS sequence"/>
</dbReference>
<dbReference type="GO" id="GO:0008270">
    <property type="term" value="F:zinc ion binding"/>
    <property type="evidence" value="ECO:0007669"/>
    <property type="project" value="InterPro"/>
</dbReference>
<dbReference type="OrthoDB" id="9769064at2"/>
<dbReference type="InterPro" id="IPR036265">
    <property type="entry name" value="HIT-like_sf"/>
</dbReference>
<reference evidence="20 21" key="1">
    <citation type="submission" date="2017-03" db="EMBL/GenBank/DDBJ databases">
        <title>Draft Genome sequence of Marispirochaeta sp. strain JC444.</title>
        <authorList>
            <person name="Shivani Y."/>
            <person name="Subhash Y."/>
            <person name="Sasikala C."/>
            <person name="Ramana C."/>
        </authorList>
    </citation>
    <scope>NUCLEOTIDE SEQUENCE [LARGE SCALE GENOMIC DNA]</scope>
    <source>
        <strain evidence="20 21">JC444</strain>
    </source>
</reference>
<dbReference type="RefSeq" id="WP_083050501.1">
    <property type="nucleotide sequence ID" value="NZ_MWQY01000010.1"/>
</dbReference>
<feature type="binding site" evidence="14">
    <location>
        <begin position="316"/>
        <end position="317"/>
    </location>
    <ligand>
        <name>UDP-alpha-D-glucose</name>
        <dbReference type="ChEBI" id="CHEBI:58885"/>
        <note>ligand shared between dimeric partners</note>
    </ligand>
</feature>
<dbReference type="InterPro" id="IPR019779">
    <property type="entry name" value="GalP_UDPtransf1_His-AS"/>
</dbReference>
<evidence type="ECO:0000256" key="7">
    <source>
        <dbReference type="ARBA" id="ARBA00022695"/>
    </source>
</evidence>
<comment type="caution">
    <text evidence="20">The sequence shown here is derived from an EMBL/GenBank/DDBJ whole genome shotgun (WGS) entry which is preliminary data.</text>
</comment>
<evidence type="ECO:0000256" key="3">
    <source>
        <dbReference type="ARBA" id="ARBA00010951"/>
    </source>
</evidence>
<feature type="active site" description="Tele-UMP-histidine intermediate" evidence="13">
    <location>
        <position position="166"/>
    </location>
</feature>
<dbReference type="EC" id="2.7.7.12" evidence="4 12"/>
<evidence type="ECO:0000256" key="15">
    <source>
        <dbReference type="PIRSR" id="PIRSR000808-3"/>
    </source>
</evidence>
<evidence type="ECO:0000256" key="6">
    <source>
        <dbReference type="ARBA" id="ARBA00022679"/>
    </source>
</evidence>
<evidence type="ECO:0000259" key="18">
    <source>
        <dbReference type="Pfam" id="PF01087"/>
    </source>
</evidence>
<dbReference type="GO" id="GO:0033499">
    <property type="term" value="P:galactose catabolic process via UDP-galactose, Leloir pathway"/>
    <property type="evidence" value="ECO:0007669"/>
    <property type="project" value="TreeGrafter"/>
</dbReference>
<evidence type="ECO:0000256" key="4">
    <source>
        <dbReference type="ARBA" id="ARBA00012384"/>
    </source>
</evidence>
<dbReference type="Pfam" id="PF01087">
    <property type="entry name" value="GalP_UDP_transf"/>
    <property type="match status" value="1"/>
</dbReference>
<dbReference type="NCBIfam" id="NF008724">
    <property type="entry name" value="PRK11720.1"/>
    <property type="match status" value="1"/>
</dbReference>
<dbReference type="PROSITE" id="PS00117">
    <property type="entry name" value="GAL_P_UDP_TRANSF_I"/>
    <property type="match status" value="1"/>
</dbReference>
<dbReference type="FunFam" id="3.30.428.10:FF:000001">
    <property type="entry name" value="Galactose-1-phosphate uridylyltransferase"/>
    <property type="match status" value="1"/>
</dbReference>
<evidence type="ECO:0000256" key="11">
    <source>
        <dbReference type="ARBA" id="ARBA00023277"/>
    </source>
</evidence>
<name>A0A1Y1RXM5_9SPIO</name>
<gene>
    <name evidence="20" type="ORF">B4O97_09970</name>
</gene>
<feature type="binding site" evidence="14">
    <location>
        <begin position="26"/>
        <end position="29"/>
    </location>
    <ligand>
        <name>UDP-alpha-D-glucose</name>
        <dbReference type="ChEBI" id="CHEBI:58885"/>
        <note>ligand shared between dimeric partners</note>
    </ligand>
</feature>
<feature type="domain" description="Galactose-1-phosphate uridyl transferase N-terminal" evidence="18">
    <location>
        <begin position="6"/>
        <end position="176"/>
    </location>
</feature>
<feature type="binding site" evidence="16">
    <location>
        <position position="182"/>
    </location>
    <ligand>
        <name>Fe cation</name>
        <dbReference type="ChEBI" id="CHEBI:24875"/>
    </ligand>
</feature>
<keyword evidence="6 17" id="KW-0808">Transferase</keyword>
<dbReference type="UniPathway" id="UPA00214"/>
<feature type="binding site" evidence="16">
    <location>
        <position position="298"/>
    </location>
    <ligand>
        <name>Fe cation</name>
        <dbReference type="ChEBI" id="CHEBI:24875"/>
    </ligand>
</feature>
<dbReference type="NCBIfam" id="TIGR00209">
    <property type="entry name" value="galT_1"/>
    <property type="match status" value="1"/>
</dbReference>
<dbReference type="InterPro" id="IPR005849">
    <property type="entry name" value="GalP_Utransf_N"/>
</dbReference>
<feature type="binding site" evidence="15">
    <location>
        <position position="50"/>
    </location>
    <ligand>
        <name>Zn(2+)</name>
        <dbReference type="ChEBI" id="CHEBI:29105"/>
    </ligand>
</feature>
<evidence type="ECO:0000256" key="1">
    <source>
        <dbReference type="ARBA" id="ARBA00001107"/>
    </source>
</evidence>
<dbReference type="CDD" id="cd00608">
    <property type="entry name" value="GalT"/>
    <property type="match status" value="1"/>
</dbReference>
<accession>A0A1Y1RXM5</accession>
<keyword evidence="7 17" id="KW-0548">Nucleotidyltransferase</keyword>
<feature type="binding site" description="in other chain" evidence="14">
    <location>
        <begin position="75"/>
        <end position="76"/>
    </location>
    <ligand>
        <name>UDP-alpha-D-glucose</name>
        <dbReference type="ChEBI" id="CHEBI:58885"/>
        <note>ligand shared between dimeric partners</note>
    </ligand>
</feature>
<keyword evidence="21" id="KW-1185">Reference proteome</keyword>
<keyword evidence="11 17" id="KW-0119">Carbohydrate metabolism</keyword>
<dbReference type="STRING" id="1963862.B4O97_09970"/>
<evidence type="ECO:0000256" key="8">
    <source>
        <dbReference type="ARBA" id="ARBA00022723"/>
    </source>
</evidence>
<dbReference type="PIRSF" id="PIRSF000808">
    <property type="entry name" value="GalT"/>
    <property type="match status" value="1"/>
</dbReference>
<evidence type="ECO:0000256" key="17">
    <source>
        <dbReference type="RuleBase" id="RU000506"/>
    </source>
</evidence>
<evidence type="ECO:0000256" key="12">
    <source>
        <dbReference type="NCBIfam" id="TIGR00209"/>
    </source>
</evidence>
<evidence type="ECO:0000256" key="13">
    <source>
        <dbReference type="PIRSR" id="PIRSR000808-1"/>
    </source>
</evidence>
<dbReference type="EMBL" id="MWQY01000010">
    <property type="protein sequence ID" value="ORC35055.1"/>
    <property type="molecule type" value="Genomic_DNA"/>
</dbReference>
<evidence type="ECO:0000256" key="16">
    <source>
        <dbReference type="PIRSR" id="PIRSR000808-4"/>
    </source>
</evidence>
<keyword evidence="10 17" id="KW-0299">Galactose metabolism</keyword>
<feature type="domain" description="Galactose-1-phosphate uridyl transferase C-terminal" evidence="19">
    <location>
        <begin position="183"/>
        <end position="345"/>
    </location>
</feature>
<dbReference type="GO" id="GO:0005737">
    <property type="term" value="C:cytoplasm"/>
    <property type="evidence" value="ECO:0007669"/>
    <property type="project" value="TreeGrafter"/>
</dbReference>
<dbReference type="Gene3D" id="3.30.428.10">
    <property type="entry name" value="HIT-like"/>
    <property type="match status" value="2"/>
</dbReference>